<evidence type="ECO:0000313" key="9">
    <source>
        <dbReference type="EMBL" id="KAF5750890.1"/>
    </source>
</evidence>
<comment type="similarity">
    <text evidence="2">Belongs to the TPX2 family.</text>
</comment>
<dbReference type="PANTHER" id="PTHR46372">
    <property type="entry name" value="PROTEIN WVD2-LIKE 3"/>
    <property type="match status" value="1"/>
</dbReference>
<evidence type="ECO:0000259" key="8">
    <source>
        <dbReference type="Pfam" id="PF06886"/>
    </source>
</evidence>
<keyword evidence="3" id="KW-0963">Cytoplasm</keyword>
<feature type="domain" description="TPX2 C-terminal" evidence="8">
    <location>
        <begin position="262"/>
        <end position="333"/>
    </location>
</feature>
<organism evidence="9 10">
    <name type="scientific">Tripterygium wilfordii</name>
    <name type="common">Thunder God vine</name>
    <dbReference type="NCBI Taxonomy" id="458696"/>
    <lineage>
        <taxon>Eukaryota</taxon>
        <taxon>Viridiplantae</taxon>
        <taxon>Streptophyta</taxon>
        <taxon>Embryophyta</taxon>
        <taxon>Tracheophyta</taxon>
        <taxon>Spermatophyta</taxon>
        <taxon>Magnoliopsida</taxon>
        <taxon>eudicotyledons</taxon>
        <taxon>Gunneridae</taxon>
        <taxon>Pentapetalae</taxon>
        <taxon>rosids</taxon>
        <taxon>fabids</taxon>
        <taxon>Celastrales</taxon>
        <taxon>Celastraceae</taxon>
        <taxon>Tripterygium</taxon>
    </lineage>
</organism>
<feature type="compositionally biased region" description="Polar residues" evidence="7">
    <location>
        <begin position="194"/>
        <end position="219"/>
    </location>
</feature>
<gene>
    <name evidence="9" type="ORF">HS088_TW03G01230</name>
</gene>
<feature type="compositionally biased region" description="Basic and acidic residues" evidence="7">
    <location>
        <begin position="407"/>
        <end position="418"/>
    </location>
</feature>
<evidence type="ECO:0000256" key="3">
    <source>
        <dbReference type="ARBA" id="ARBA00022490"/>
    </source>
</evidence>
<evidence type="ECO:0000256" key="7">
    <source>
        <dbReference type="SAM" id="MobiDB-lite"/>
    </source>
</evidence>
<evidence type="ECO:0000313" key="10">
    <source>
        <dbReference type="Proteomes" id="UP000593562"/>
    </source>
</evidence>
<evidence type="ECO:0000256" key="2">
    <source>
        <dbReference type="ARBA" id="ARBA00005885"/>
    </source>
</evidence>
<feature type="compositionally biased region" description="Low complexity" evidence="7">
    <location>
        <begin position="239"/>
        <end position="250"/>
    </location>
</feature>
<feature type="compositionally biased region" description="Low complexity" evidence="7">
    <location>
        <begin position="385"/>
        <end position="398"/>
    </location>
</feature>
<dbReference type="AlphaFoldDB" id="A0A7J7DWX5"/>
<evidence type="ECO:0000256" key="6">
    <source>
        <dbReference type="SAM" id="Coils"/>
    </source>
</evidence>
<feature type="coiled-coil region" evidence="6">
    <location>
        <begin position="276"/>
        <end position="311"/>
    </location>
</feature>
<dbReference type="GO" id="GO:0008017">
    <property type="term" value="F:microtubule binding"/>
    <property type="evidence" value="ECO:0007669"/>
    <property type="project" value="InterPro"/>
</dbReference>
<comment type="caution">
    <text evidence="9">The sequence shown here is derived from an EMBL/GenBank/DDBJ whole genome shotgun (WGS) entry which is preliminary data.</text>
</comment>
<comment type="subcellular location">
    <subcellularLocation>
        <location evidence="1">Cytoplasm</location>
        <location evidence="1">Cytoskeleton</location>
    </subcellularLocation>
</comment>
<dbReference type="InParanoid" id="A0A7J7DWX5"/>
<evidence type="ECO:0000256" key="4">
    <source>
        <dbReference type="ARBA" id="ARBA00022701"/>
    </source>
</evidence>
<dbReference type="PANTHER" id="PTHR46372:SF6">
    <property type="entry name" value="PROTEIN WVD2-LIKE 1"/>
    <property type="match status" value="1"/>
</dbReference>
<dbReference type="GO" id="GO:0005874">
    <property type="term" value="C:microtubule"/>
    <property type="evidence" value="ECO:0007669"/>
    <property type="project" value="UniProtKB-KW"/>
</dbReference>
<dbReference type="InterPro" id="IPR044806">
    <property type="entry name" value="WVD2/WDL1-4"/>
</dbReference>
<evidence type="ECO:0000256" key="5">
    <source>
        <dbReference type="ARBA" id="ARBA00023212"/>
    </source>
</evidence>
<dbReference type="InterPro" id="IPR027329">
    <property type="entry name" value="TPX2_C"/>
</dbReference>
<protein>
    <submittedName>
        <fullName evidence="9">TPX2 family protein putative isoform 2</fullName>
    </submittedName>
</protein>
<accession>A0A7J7DWX5</accession>
<evidence type="ECO:0000256" key="1">
    <source>
        <dbReference type="ARBA" id="ARBA00004245"/>
    </source>
</evidence>
<sequence length="438" mass="48256">MPRLWFGQPEEDDCIFATVEAHVHDHIHANSIANSLLSEREREKGVIERDREGVVSRSCQIGSESLMGRELTDVHMEKPNMVVVSSNGVSHGKAHVSPKNSEENIDQKEYDVKECTAEKSVEICDEKQDVLGVKSTNYDAELSRVKNDNIGVQKSSDDEISKTSAPKSGGAGNGSPNHIVSQPFSPATEKRTGVNCSANGNSTHSPNATKNSQPNSPSTARKPLHPDNKKHIDEEDAWSVASSTATSVRTVKSRVTIGSAPTFKSAERAERRREFYSKLEEKHQALEVEKSQCEARQKEEQEAAIKQLRKNMVVKANPVPSFYYEAPPPKAEPKKLPLTRPKSPKLSRRKSCSDAVHASPDEKGKCCTRVHRHSLGTHKEEFTAGNNNKNKGYVNGQKSQNGNGNYKVKDRSKPENGTRKATSVKITGQRAADITVES</sequence>
<reference evidence="9 10" key="1">
    <citation type="journal article" date="2020" name="Nat. Commun.">
        <title>Genome of Tripterygium wilfordii and identification of cytochrome P450 involved in triptolide biosynthesis.</title>
        <authorList>
            <person name="Tu L."/>
            <person name="Su P."/>
            <person name="Zhang Z."/>
            <person name="Gao L."/>
            <person name="Wang J."/>
            <person name="Hu T."/>
            <person name="Zhou J."/>
            <person name="Zhang Y."/>
            <person name="Zhao Y."/>
            <person name="Liu Y."/>
            <person name="Song Y."/>
            <person name="Tong Y."/>
            <person name="Lu Y."/>
            <person name="Yang J."/>
            <person name="Xu C."/>
            <person name="Jia M."/>
            <person name="Peters R.J."/>
            <person name="Huang L."/>
            <person name="Gao W."/>
        </authorList>
    </citation>
    <scope>NUCLEOTIDE SEQUENCE [LARGE SCALE GENOMIC DNA]</scope>
    <source>
        <strain evidence="10">cv. XIE 37</strain>
        <tissue evidence="9">Leaf</tissue>
    </source>
</reference>
<keyword evidence="6" id="KW-0175">Coiled coil</keyword>
<name>A0A7J7DWX5_TRIWF</name>
<keyword evidence="5" id="KW-0206">Cytoskeleton</keyword>
<feature type="compositionally biased region" description="Basic and acidic residues" evidence="7">
    <location>
        <begin position="224"/>
        <end position="233"/>
    </location>
</feature>
<keyword evidence="4" id="KW-0493">Microtubule</keyword>
<dbReference type="GO" id="GO:0000226">
    <property type="term" value="P:microtubule cytoskeleton organization"/>
    <property type="evidence" value="ECO:0007669"/>
    <property type="project" value="InterPro"/>
</dbReference>
<keyword evidence="10" id="KW-1185">Reference proteome</keyword>
<feature type="region of interest" description="Disordered" evidence="7">
    <location>
        <begin position="324"/>
        <end position="363"/>
    </location>
</feature>
<feature type="region of interest" description="Disordered" evidence="7">
    <location>
        <begin position="149"/>
        <end position="250"/>
    </location>
</feature>
<dbReference type="EMBL" id="JAAARO010000003">
    <property type="protein sequence ID" value="KAF5750890.1"/>
    <property type="molecule type" value="Genomic_DNA"/>
</dbReference>
<dbReference type="FunCoup" id="A0A7J7DWX5">
    <property type="interactions" value="273"/>
</dbReference>
<feature type="region of interest" description="Disordered" evidence="7">
    <location>
        <begin position="375"/>
        <end position="438"/>
    </location>
</feature>
<dbReference type="Pfam" id="PF06886">
    <property type="entry name" value="TPX2"/>
    <property type="match status" value="1"/>
</dbReference>
<proteinExistence type="inferred from homology"/>
<dbReference type="Proteomes" id="UP000593562">
    <property type="component" value="Unassembled WGS sequence"/>
</dbReference>
<feature type="compositionally biased region" description="Polar residues" evidence="7">
    <location>
        <begin position="174"/>
        <end position="185"/>
    </location>
</feature>